<dbReference type="RefSeq" id="WP_174770036.1">
    <property type="nucleotide sequence ID" value="NZ_BKAG01000005.1"/>
</dbReference>
<dbReference type="PANTHER" id="PTHR11707">
    <property type="entry name" value="L-ASPARAGINASE"/>
    <property type="match status" value="1"/>
</dbReference>
<reference evidence="4 5" key="1">
    <citation type="submission" date="2019-07" db="EMBL/GenBank/DDBJ databases">
        <title>Whole genome shotgun sequence of Brevifollis gellanilyticus NBRC 108608.</title>
        <authorList>
            <person name="Hosoyama A."/>
            <person name="Uohara A."/>
            <person name="Ohji S."/>
            <person name="Ichikawa N."/>
        </authorList>
    </citation>
    <scope>NUCLEOTIDE SEQUENCE [LARGE SCALE GENOMIC DNA]</scope>
    <source>
        <strain evidence="4 5">NBRC 108608</strain>
    </source>
</reference>
<dbReference type="AlphaFoldDB" id="A0A512M516"/>
<dbReference type="Proteomes" id="UP000321577">
    <property type="component" value="Unassembled WGS sequence"/>
</dbReference>
<dbReference type="PIRSF" id="PIRSF001220">
    <property type="entry name" value="L-ASNase_gatD"/>
    <property type="match status" value="1"/>
</dbReference>
<gene>
    <name evidence="4" type="primary">aspG</name>
    <name evidence="4" type="ORF">BGE01nite_11070</name>
</gene>
<dbReference type="GO" id="GO:0004067">
    <property type="term" value="F:asparaginase activity"/>
    <property type="evidence" value="ECO:0007669"/>
    <property type="project" value="UniProtKB-UniRule"/>
</dbReference>
<feature type="binding site" evidence="2">
    <location>
        <position position="53"/>
    </location>
    <ligand>
        <name>substrate</name>
    </ligand>
</feature>
<dbReference type="Gene3D" id="3.40.50.1170">
    <property type="entry name" value="L-asparaginase, N-terminal domain"/>
    <property type="match status" value="1"/>
</dbReference>
<keyword evidence="5" id="KW-1185">Reference proteome</keyword>
<dbReference type="InterPro" id="IPR036152">
    <property type="entry name" value="Asp/glu_Ase-like_sf"/>
</dbReference>
<evidence type="ECO:0000313" key="5">
    <source>
        <dbReference type="Proteomes" id="UP000321577"/>
    </source>
</evidence>
<name>A0A512M516_9BACT</name>
<feature type="active site" description="O-isoaspartyl threonine intermediate" evidence="1">
    <location>
        <position position="11"/>
    </location>
</feature>
<dbReference type="InterPro" id="IPR037152">
    <property type="entry name" value="L-asparaginase_N_sf"/>
</dbReference>
<organism evidence="4 5">
    <name type="scientific">Brevifollis gellanilyticus</name>
    <dbReference type="NCBI Taxonomy" id="748831"/>
    <lineage>
        <taxon>Bacteria</taxon>
        <taxon>Pseudomonadati</taxon>
        <taxon>Verrucomicrobiota</taxon>
        <taxon>Verrucomicrobiia</taxon>
        <taxon>Verrucomicrobiales</taxon>
        <taxon>Verrucomicrobiaceae</taxon>
    </lineage>
</organism>
<dbReference type="PROSITE" id="PS51732">
    <property type="entry name" value="ASN_GLN_ASE_3"/>
    <property type="match status" value="1"/>
</dbReference>
<dbReference type="PRINTS" id="PR00139">
    <property type="entry name" value="ASNGLNASE"/>
</dbReference>
<dbReference type="InterPro" id="IPR027474">
    <property type="entry name" value="L-asparaginase_N"/>
</dbReference>
<protein>
    <submittedName>
        <fullName evidence="4">Asparaginase</fullName>
    </submittedName>
</protein>
<accession>A0A512M516</accession>
<dbReference type="Pfam" id="PF00710">
    <property type="entry name" value="Asparaginase"/>
    <property type="match status" value="1"/>
</dbReference>
<evidence type="ECO:0000256" key="2">
    <source>
        <dbReference type="PIRSR" id="PIRSR001220-2"/>
    </source>
</evidence>
<feature type="domain" description="L-asparaginase N-terminal" evidence="3">
    <location>
        <begin position="2"/>
        <end position="153"/>
    </location>
</feature>
<evidence type="ECO:0000256" key="1">
    <source>
        <dbReference type="PIRSR" id="PIRSR001220-1"/>
    </source>
</evidence>
<comment type="caution">
    <text evidence="4">The sequence shown here is derived from an EMBL/GenBank/DDBJ whole genome shotgun (WGS) entry which is preliminary data.</text>
</comment>
<dbReference type="PANTHER" id="PTHR11707:SF28">
    <property type="entry name" value="60 KDA LYSOPHOSPHOLIPASE"/>
    <property type="match status" value="1"/>
</dbReference>
<proteinExistence type="predicted"/>
<sequence>MKIHFIATGGTIDKVYFDAKSEYHIGSPQVLEVLKEAGVAFEYEIEPVLAKDSLEMTDADRQTIRERVLASPCERIVITHGTDTMADTGRLLCDVPGKTIVLTGAMQPARFRSTDATFNIGMAIGAVSSLPPGVYLSMNGRLFDPRKVRKNRDKQCFEEV</sequence>
<feature type="binding site" evidence="2">
    <location>
        <begin position="82"/>
        <end position="83"/>
    </location>
    <ligand>
        <name>substrate</name>
    </ligand>
</feature>
<dbReference type="InterPro" id="IPR006034">
    <property type="entry name" value="Asparaginase/glutaminase-like"/>
</dbReference>
<dbReference type="EMBL" id="BKAG01000005">
    <property type="protein sequence ID" value="GEP41816.1"/>
    <property type="molecule type" value="Genomic_DNA"/>
</dbReference>
<evidence type="ECO:0000259" key="3">
    <source>
        <dbReference type="Pfam" id="PF00710"/>
    </source>
</evidence>
<dbReference type="PIRSF" id="PIRSF500176">
    <property type="entry name" value="L_ASNase"/>
    <property type="match status" value="1"/>
</dbReference>
<evidence type="ECO:0000313" key="4">
    <source>
        <dbReference type="EMBL" id="GEP41816.1"/>
    </source>
</evidence>
<dbReference type="SUPFAM" id="SSF53774">
    <property type="entry name" value="Glutaminase/Asparaginase"/>
    <property type="match status" value="1"/>
</dbReference>